<protein>
    <submittedName>
        <fullName evidence="2">Uncharacterized protein</fullName>
    </submittedName>
</protein>
<dbReference type="EMBL" id="CP163433">
    <property type="protein sequence ID" value="XDQ22931.1"/>
    <property type="molecule type" value="Genomic_DNA"/>
</dbReference>
<feature type="region of interest" description="Disordered" evidence="1">
    <location>
        <begin position="46"/>
        <end position="77"/>
    </location>
</feature>
<name>A0AB39NYF7_9ACTN</name>
<reference evidence="2" key="1">
    <citation type="submission" date="2024-07" db="EMBL/GenBank/DDBJ databases">
        <authorList>
            <person name="Yu S.T."/>
        </authorList>
    </citation>
    <scope>NUCLEOTIDE SEQUENCE</scope>
    <source>
        <strain evidence="2">R17</strain>
    </source>
</reference>
<proteinExistence type="predicted"/>
<dbReference type="AlphaFoldDB" id="A0AB39NYF7"/>
<gene>
    <name evidence="2" type="ORF">AB5J48_01210</name>
</gene>
<evidence type="ECO:0000313" key="2">
    <source>
        <dbReference type="EMBL" id="XDQ22931.1"/>
    </source>
</evidence>
<accession>A0AB39NYF7</accession>
<evidence type="ECO:0000256" key="1">
    <source>
        <dbReference type="SAM" id="MobiDB-lite"/>
    </source>
</evidence>
<organism evidence="2">
    <name type="scientific">Streptomyces sp. R17</name>
    <dbReference type="NCBI Taxonomy" id="3238626"/>
    <lineage>
        <taxon>Bacteria</taxon>
        <taxon>Bacillati</taxon>
        <taxon>Actinomycetota</taxon>
        <taxon>Actinomycetes</taxon>
        <taxon>Kitasatosporales</taxon>
        <taxon>Streptomycetaceae</taxon>
        <taxon>Streptomyces</taxon>
    </lineage>
</organism>
<sequence length="106" mass="11236">MPPIPVIDRLTGAPFAVSSVEPSTWRVEPPSATTVRAVRPAKNIQEVSSPWAGAPQRIGRRPRKNGPGSSTVPTASCLSSRLSTLSRRLTGAASHEVSTVRLPLTN</sequence>
<feature type="compositionally biased region" description="Polar residues" evidence="1">
    <location>
        <begin position="67"/>
        <end position="77"/>
    </location>
</feature>
<dbReference type="RefSeq" id="WP_369153464.1">
    <property type="nucleotide sequence ID" value="NZ_CP163433.1"/>
</dbReference>